<evidence type="ECO:0000256" key="1">
    <source>
        <dbReference type="ARBA" id="ARBA00022714"/>
    </source>
</evidence>
<reference evidence="7 8" key="1">
    <citation type="journal article" date="2020" name="Nat. Commun.">
        <title>The structures of two archaeal type IV pili illuminate evolutionary relationships.</title>
        <authorList>
            <person name="Wang F."/>
            <person name="Baquero D.P."/>
            <person name="Su Z."/>
            <person name="Beltran L.C."/>
            <person name="Prangishvili D."/>
            <person name="Krupovic M."/>
            <person name="Egelman E.H."/>
        </authorList>
    </citation>
    <scope>NUCLEOTIDE SEQUENCE [LARGE SCALE GENOMIC DNA]</scope>
    <source>
        <strain evidence="7 8">2GA</strain>
    </source>
</reference>
<dbReference type="PROSITE" id="PS51296">
    <property type="entry name" value="RIESKE"/>
    <property type="match status" value="1"/>
</dbReference>
<dbReference type="InterPro" id="IPR036922">
    <property type="entry name" value="Rieske_2Fe-2S_sf"/>
</dbReference>
<dbReference type="GO" id="GO:0046872">
    <property type="term" value="F:metal ion binding"/>
    <property type="evidence" value="ECO:0007669"/>
    <property type="project" value="UniProtKB-KW"/>
</dbReference>
<dbReference type="Pfam" id="PF00355">
    <property type="entry name" value="Rieske"/>
    <property type="match status" value="1"/>
</dbReference>
<dbReference type="GO" id="GO:0051537">
    <property type="term" value="F:2 iron, 2 sulfur cluster binding"/>
    <property type="evidence" value="ECO:0007669"/>
    <property type="project" value="UniProtKB-KW"/>
</dbReference>
<dbReference type="GO" id="GO:0051213">
    <property type="term" value="F:dioxygenase activity"/>
    <property type="evidence" value="ECO:0007669"/>
    <property type="project" value="UniProtKB-KW"/>
</dbReference>
<keyword evidence="3" id="KW-0560">Oxidoreductase</keyword>
<dbReference type="PANTHER" id="PTHR21266">
    <property type="entry name" value="IRON-SULFUR DOMAIN CONTAINING PROTEIN"/>
    <property type="match status" value="1"/>
</dbReference>
<dbReference type="EMBL" id="JAAVJF010000001">
    <property type="protein sequence ID" value="NYR14997.1"/>
    <property type="molecule type" value="Genomic_DNA"/>
</dbReference>
<keyword evidence="2" id="KW-0479">Metal-binding</keyword>
<dbReference type="SUPFAM" id="SSF55961">
    <property type="entry name" value="Bet v1-like"/>
    <property type="match status" value="1"/>
</dbReference>
<dbReference type="AlphaFoldDB" id="A0A7L4P975"/>
<dbReference type="InterPro" id="IPR017941">
    <property type="entry name" value="Rieske_2Fe-2S"/>
</dbReference>
<dbReference type="Gene3D" id="3.90.380.10">
    <property type="entry name" value="Naphthalene 1,2-dioxygenase Alpha Subunit, Chain A, domain 1"/>
    <property type="match status" value="1"/>
</dbReference>
<sequence>MTCMRIAVLSSREVPRGRPIGVRRLGMDLVFWRDDSGRIHALLDDCPHRRARLSLGKVVGGKIQCPYHGFEFDGSGKVIKIPALGRSAKLPEYLKAFSMPVYDAYDIVWVWYGGGEPRGAPRFFEDLEGLEAYSEYSEVWGVSLPRAVENQLDVFHLPFVHYNTIGRGGRTLVHGPLVKPVDDYSFVVYPFNQVDRGQRPLRSSEIDVGKLRNYLWFIYPNLWENYISKNMRVVAFFAPVGSVSTKIYLRLYMKVTGVKPLDALIAKLLMPFNVYVLHQDRRVVTSQAGDIMRDKLIHADAPIAMYRRMYLSDKELNKLLEKKSWGKGS</sequence>
<evidence type="ECO:0000259" key="6">
    <source>
        <dbReference type="PROSITE" id="PS51296"/>
    </source>
</evidence>
<comment type="caution">
    <text evidence="7">The sequence shown here is derived from an EMBL/GenBank/DDBJ whole genome shotgun (WGS) entry which is preliminary data.</text>
</comment>
<keyword evidence="7" id="KW-0223">Dioxygenase</keyword>
<evidence type="ECO:0000313" key="8">
    <source>
        <dbReference type="Proteomes" id="UP000554766"/>
    </source>
</evidence>
<evidence type="ECO:0000256" key="2">
    <source>
        <dbReference type="ARBA" id="ARBA00022723"/>
    </source>
</evidence>
<evidence type="ECO:0000256" key="4">
    <source>
        <dbReference type="ARBA" id="ARBA00023004"/>
    </source>
</evidence>
<keyword evidence="4" id="KW-0408">Iron</keyword>
<dbReference type="PANTHER" id="PTHR21266:SF59">
    <property type="entry name" value="BLR4922 PROTEIN"/>
    <property type="match status" value="1"/>
</dbReference>
<organism evidence="7 8">
    <name type="scientific">Pyrobaculum arsenaticum</name>
    <dbReference type="NCBI Taxonomy" id="121277"/>
    <lineage>
        <taxon>Archaea</taxon>
        <taxon>Thermoproteota</taxon>
        <taxon>Thermoprotei</taxon>
        <taxon>Thermoproteales</taxon>
        <taxon>Thermoproteaceae</taxon>
        <taxon>Pyrobaculum</taxon>
    </lineage>
</organism>
<accession>A0A7L4P975</accession>
<evidence type="ECO:0000256" key="5">
    <source>
        <dbReference type="ARBA" id="ARBA00023014"/>
    </source>
</evidence>
<proteinExistence type="predicted"/>
<dbReference type="Gene3D" id="2.102.10.10">
    <property type="entry name" value="Rieske [2Fe-2S] iron-sulphur domain"/>
    <property type="match status" value="1"/>
</dbReference>
<keyword evidence="1" id="KW-0001">2Fe-2S</keyword>
<dbReference type="Proteomes" id="UP000554766">
    <property type="component" value="Unassembled WGS sequence"/>
</dbReference>
<keyword evidence="5" id="KW-0411">Iron-sulfur</keyword>
<dbReference type="SUPFAM" id="SSF50022">
    <property type="entry name" value="ISP domain"/>
    <property type="match status" value="1"/>
</dbReference>
<protein>
    <submittedName>
        <fullName evidence="7">Aromatic ring-hydroxylating dioxygenase subunit alpha</fullName>
    </submittedName>
</protein>
<gene>
    <name evidence="7" type="ORF">HC235_03285</name>
</gene>
<evidence type="ECO:0000256" key="3">
    <source>
        <dbReference type="ARBA" id="ARBA00023002"/>
    </source>
</evidence>
<dbReference type="InterPro" id="IPR050584">
    <property type="entry name" value="Cholesterol_7-desaturase"/>
</dbReference>
<keyword evidence="8" id="KW-1185">Reference proteome</keyword>
<evidence type="ECO:0000313" key="7">
    <source>
        <dbReference type="EMBL" id="NYR14997.1"/>
    </source>
</evidence>
<dbReference type="CDD" id="cd03469">
    <property type="entry name" value="Rieske_RO_Alpha_N"/>
    <property type="match status" value="1"/>
</dbReference>
<name>A0A7L4P975_9CREN</name>
<dbReference type="Pfam" id="PF19112">
    <property type="entry name" value="VanA_C"/>
    <property type="match status" value="1"/>
</dbReference>
<dbReference type="InterPro" id="IPR044043">
    <property type="entry name" value="VanA_C_cat"/>
</dbReference>
<feature type="domain" description="Rieske" evidence="6">
    <location>
        <begin position="6"/>
        <end position="110"/>
    </location>
</feature>